<evidence type="ECO:0000256" key="1">
    <source>
        <dbReference type="SAM" id="MobiDB-lite"/>
    </source>
</evidence>
<dbReference type="PROSITE" id="PS00430">
    <property type="entry name" value="TONB_DEPENDENT_REC_1"/>
    <property type="match status" value="1"/>
</dbReference>
<dbReference type="EMBL" id="JBEZUR010000005">
    <property type="protein sequence ID" value="MEU3553633.1"/>
    <property type="molecule type" value="Genomic_DNA"/>
</dbReference>
<keyword evidence="2" id="KW-0472">Membrane</keyword>
<dbReference type="Proteomes" id="UP001550850">
    <property type="component" value="Unassembled WGS sequence"/>
</dbReference>
<feature type="region of interest" description="Disordered" evidence="1">
    <location>
        <begin position="495"/>
        <end position="524"/>
    </location>
</feature>
<dbReference type="InterPro" id="IPR046112">
    <property type="entry name" value="DUF6049"/>
</dbReference>
<protein>
    <submittedName>
        <fullName evidence="3">DUF6049 family protein</fullName>
    </submittedName>
</protein>
<name>A0ABV2YD31_9ACTN</name>
<sequence>MAQAADFQGMSSSPGRRWLRRTGAVLAGAPLLAGFFLLPSAEEAAAAPASAPTTAKAAEAASGPVTVALNKVTPGVLSEGDTLTVSGTVTNTTSKPITEARVDLRLGRALGTRSAIDNVSRLTTFQAGVDGNAVGGKYTAGFERLEPKVSQVFTITVPADELGLGEAGVYQFGASVSGLTAEQPWAEQVLGIRRTVLPWQPDTRTATRTTFLWPLTSEVSMTAETASDDRSPMFLNDSLGKEIAPGGRLDRMVSLGDELDITWVVDPDLLATVDAMADTAYEVKTEDGREVRGAHQKDAARWLSKLIAAVKDEEVVALPYGDPDLASIAHNGRNVSGTLNQLKSATDVAALTVRTVLHVDASTEYAWPVDGALDPAIKNVATSAGADKVITRSDSLKDGLSYTPSAARPIGGGTTAVVADAWLSTAFQGDLSRAENSTLAVQQFLGQSLAITQQTNRERSILVAPQRTPSAAQAQTMAEALTALRDGSWSLPQALSETAGADPDPRASSTVPPRSAYPSALRKKELPREAFEQIARTQDKLDSFKVILSAKGRVVTPFGRAMNRAMSVSWRGHAGAAGDYRADVKAYLDDLADRVWLIDKSETKLSGHSATIPVTVKNDLLQDVEGLVVRLTSTNPTRLEINGKRYDEQAITVAGSRSHSAKFTTSANANGPSTVIAQLYTEDGQAYGRPVTFKVRATEVTATVMLVIGGGVLILVLAGFRMYTQRKRAAARRDAEADAAAEQEDGAGRAPDASEQASDPAPDTSAENADPSATGEKVDR</sequence>
<organism evidence="3 4">
    <name type="scientific">Streptomyces fragilis</name>
    <dbReference type="NCBI Taxonomy" id="67301"/>
    <lineage>
        <taxon>Bacteria</taxon>
        <taxon>Bacillati</taxon>
        <taxon>Actinomycetota</taxon>
        <taxon>Actinomycetes</taxon>
        <taxon>Kitasatosporales</taxon>
        <taxon>Streptomycetaceae</taxon>
        <taxon>Streptomyces</taxon>
    </lineage>
</organism>
<dbReference type="RefSeq" id="WP_108956443.1">
    <property type="nucleotide sequence ID" value="NZ_BEVZ01000008.1"/>
</dbReference>
<keyword evidence="4" id="KW-1185">Reference proteome</keyword>
<keyword evidence="2" id="KW-0812">Transmembrane</keyword>
<evidence type="ECO:0000256" key="2">
    <source>
        <dbReference type="SAM" id="Phobius"/>
    </source>
</evidence>
<feature type="region of interest" description="Disordered" evidence="1">
    <location>
        <begin position="731"/>
        <end position="780"/>
    </location>
</feature>
<proteinExistence type="predicted"/>
<feature type="transmembrane region" description="Helical" evidence="2">
    <location>
        <begin position="700"/>
        <end position="723"/>
    </location>
</feature>
<gene>
    <name evidence="3" type="ORF">AB0E65_05250</name>
</gene>
<accession>A0ABV2YD31</accession>
<evidence type="ECO:0000313" key="4">
    <source>
        <dbReference type="Proteomes" id="UP001550850"/>
    </source>
</evidence>
<dbReference type="Pfam" id="PF19516">
    <property type="entry name" value="DUF6049"/>
    <property type="match status" value="1"/>
</dbReference>
<dbReference type="InterPro" id="IPR010916">
    <property type="entry name" value="TonB_box_CS"/>
</dbReference>
<keyword evidence="2" id="KW-1133">Transmembrane helix</keyword>
<evidence type="ECO:0000313" key="3">
    <source>
        <dbReference type="EMBL" id="MEU3553633.1"/>
    </source>
</evidence>
<comment type="caution">
    <text evidence="3">The sequence shown here is derived from an EMBL/GenBank/DDBJ whole genome shotgun (WGS) entry which is preliminary data.</text>
</comment>
<reference evidence="3 4" key="1">
    <citation type="submission" date="2024-06" db="EMBL/GenBank/DDBJ databases">
        <title>The Natural Products Discovery Center: Release of the First 8490 Sequenced Strains for Exploring Actinobacteria Biosynthetic Diversity.</title>
        <authorList>
            <person name="Kalkreuter E."/>
            <person name="Kautsar S.A."/>
            <person name="Yang D."/>
            <person name="Bader C.D."/>
            <person name="Teijaro C.N."/>
            <person name="Fluegel L."/>
            <person name="Davis C.M."/>
            <person name="Simpson J.R."/>
            <person name="Lauterbach L."/>
            <person name="Steele A.D."/>
            <person name="Gui C."/>
            <person name="Meng S."/>
            <person name="Li G."/>
            <person name="Viehrig K."/>
            <person name="Ye F."/>
            <person name="Su P."/>
            <person name="Kiefer A.F."/>
            <person name="Nichols A."/>
            <person name="Cepeda A.J."/>
            <person name="Yan W."/>
            <person name="Fan B."/>
            <person name="Jiang Y."/>
            <person name="Adhikari A."/>
            <person name="Zheng C.-J."/>
            <person name="Schuster L."/>
            <person name="Cowan T.M."/>
            <person name="Smanski M.J."/>
            <person name="Chevrette M.G."/>
            <person name="De Carvalho L.P.S."/>
            <person name="Shen B."/>
        </authorList>
    </citation>
    <scope>NUCLEOTIDE SEQUENCE [LARGE SCALE GENOMIC DNA]</scope>
    <source>
        <strain evidence="3 4">NPDC038104</strain>
    </source>
</reference>